<dbReference type="SUPFAM" id="SSF81343">
    <property type="entry name" value="Fumarate reductase respiratory complex transmembrane subunits"/>
    <property type="match status" value="1"/>
</dbReference>
<evidence type="ECO:0000256" key="11">
    <source>
        <dbReference type="PIRSR" id="PIRSR607992-2"/>
    </source>
</evidence>
<dbReference type="EMBL" id="BLJY01000005">
    <property type="protein sequence ID" value="GFF16107.1"/>
    <property type="molecule type" value="Genomic_DNA"/>
</dbReference>
<keyword evidence="7" id="KW-1133">Transmembrane helix</keyword>
<gene>
    <name evidence="13" type="ORF">ATEIFO6365_0005029700</name>
</gene>
<evidence type="ECO:0000256" key="3">
    <source>
        <dbReference type="ARBA" id="ARBA00022448"/>
    </source>
</evidence>
<reference evidence="13 14" key="1">
    <citation type="submission" date="2020-01" db="EMBL/GenBank/DDBJ databases">
        <title>Aspergillus terreus IFO 6365 whole genome shotgun sequence.</title>
        <authorList>
            <person name="Kanamasa S."/>
            <person name="Takahashi H."/>
        </authorList>
    </citation>
    <scope>NUCLEOTIDE SEQUENCE [LARGE SCALE GENOMIC DNA]</scope>
    <source>
        <strain evidence="13 14">IFO 6365</strain>
    </source>
</reference>
<evidence type="ECO:0000256" key="10">
    <source>
        <dbReference type="PIRSR" id="PIRSR607992-1"/>
    </source>
</evidence>
<dbReference type="FunFam" id="1.20.1300.10:FF:000007">
    <property type="entry name" value="Succinate dehydrogenase [ubiquinone] cytochrome b small subunit"/>
    <property type="match status" value="1"/>
</dbReference>
<dbReference type="GO" id="GO:0005743">
    <property type="term" value="C:mitochondrial inner membrane"/>
    <property type="evidence" value="ECO:0007669"/>
    <property type="project" value="UniProtKB-SubCell"/>
</dbReference>
<evidence type="ECO:0000256" key="1">
    <source>
        <dbReference type="ARBA" id="ARBA00004448"/>
    </source>
</evidence>
<accession>A0A5M3Z0R9</accession>
<comment type="caution">
    <text evidence="13">The sequence shown here is derived from an EMBL/GenBank/DDBJ whole genome shotgun (WGS) entry which is preliminary data.</text>
</comment>
<dbReference type="VEuPathDB" id="FungiDB:ATEG_05235"/>
<evidence type="ECO:0000256" key="6">
    <source>
        <dbReference type="ARBA" id="ARBA00022946"/>
    </source>
</evidence>
<evidence type="ECO:0000256" key="5">
    <source>
        <dbReference type="ARBA" id="ARBA00022792"/>
    </source>
</evidence>
<dbReference type="CDD" id="cd03496">
    <property type="entry name" value="SQR_TypeC_CybS"/>
    <property type="match status" value="1"/>
</dbReference>
<dbReference type="PANTHER" id="PTHR13337:SF2">
    <property type="entry name" value="SUCCINATE DEHYDROGENASE [UBIQUINONE] CYTOCHROME B SMALL SUBUNIT, MITOCHONDRIAL"/>
    <property type="match status" value="1"/>
</dbReference>
<evidence type="ECO:0000256" key="12">
    <source>
        <dbReference type="RuleBase" id="RU364031"/>
    </source>
</evidence>
<proteinExistence type="inferred from homology"/>
<keyword evidence="11" id="KW-0408">Iron</keyword>
<dbReference type="GO" id="GO:0006099">
    <property type="term" value="P:tricarboxylic acid cycle"/>
    <property type="evidence" value="ECO:0007669"/>
    <property type="project" value="TreeGrafter"/>
</dbReference>
<keyword evidence="3" id="KW-0813">Transport</keyword>
<keyword evidence="11" id="KW-0479">Metal-binding</keyword>
<evidence type="ECO:0000256" key="8">
    <source>
        <dbReference type="ARBA" id="ARBA00023128"/>
    </source>
</evidence>
<protein>
    <recommendedName>
        <fullName evidence="12">Succinate dehydrogenase [ubiquinone] cytochrome b small subunit</fullName>
    </recommendedName>
</protein>
<evidence type="ECO:0000256" key="4">
    <source>
        <dbReference type="ARBA" id="ARBA00022692"/>
    </source>
</evidence>
<dbReference type="Gene3D" id="1.20.1300.10">
    <property type="entry name" value="Fumarate reductase/succinate dehydrogenase, transmembrane subunit"/>
    <property type="match status" value="1"/>
</dbReference>
<dbReference type="InterPro" id="IPR034804">
    <property type="entry name" value="SQR/QFR_C/D"/>
</dbReference>
<evidence type="ECO:0000256" key="2">
    <source>
        <dbReference type="ARBA" id="ARBA00007294"/>
    </source>
</evidence>
<evidence type="ECO:0000313" key="14">
    <source>
        <dbReference type="Proteomes" id="UP000452235"/>
    </source>
</evidence>
<keyword evidence="6 12" id="KW-0809">Transit peptide</keyword>
<dbReference type="Pfam" id="PF05328">
    <property type="entry name" value="CybS"/>
    <property type="match status" value="1"/>
</dbReference>
<keyword evidence="9 12" id="KW-0472">Membrane</keyword>
<dbReference type="GO" id="GO:0098796">
    <property type="term" value="C:membrane protein complex"/>
    <property type="evidence" value="ECO:0007669"/>
    <property type="project" value="UniProtKB-ARBA"/>
</dbReference>
<dbReference type="InterPro" id="IPR007992">
    <property type="entry name" value="CybS"/>
</dbReference>
<dbReference type="AlphaFoldDB" id="A0A5M3Z0R9"/>
<dbReference type="Proteomes" id="UP000452235">
    <property type="component" value="Unassembled WGS sequence"/>
</dbReference>
<sequence>MTAFPIGPPEVPAGPSRLHDFDLTTRLSASLSRVAVPLLSTPTIPLFAMASIARQSPLLRQTCLSAFRSPLAAKNVTGVSQVVAFHASAKKQILPPLPQVVQGTMNDPAPIPKPSPSHGSYHWTFERLVAVGLIPLTIAPFAAGSLNPVMDAVLCSLLVVHSHIGFQASIIDYFPERRVPKFRTFLNWLLRAFTLTTAVGLYEFETNDVGVTEAIKRVWKA</sequence>
<organism evidence="13 14">
    <name type="scientific">Aspergillus terreus</name>
    <dbReference type="NCBI Taxonomy" id="33178"/>
    <lineage>
        <taxon>Eukaryota</taxon>
        <taxon>Fungi</taxon>
        <taxon>Dikarya</taxon>
        <taxon>Ascomycota</taxon>
        <taxon>Pezizomycotina</taxon>
        <taxon>Eurotiomycetes</taxon>
        <taxon>Eurotiomycetidae</taxon>
        <taxon>Eurotiales</taxon>
        <taxon>Aspergillaceae</taxon>
        <taxon>Aspergillus</taxon>
        <taxon>Aspergillus subgen. Circumdati</taxon>
    </lineage>
</organism>
<dbReference type="PANTHER" id="PTHR13337">
    <property type="entry name" value="SUCCINATE DEHYDROGENASE"/>
    <property type="match status" value="1"/>
</dbReference>
<feature type="binding site" description="axial binding residue" evidence="11">
    <location>
        <position position="161"/>
    </location>
    <ligand>
        <name>heme b</name>
        <dbReference type="ChEBI" id="CHEBI:60344"/>
        <note>ligand shared with SDHC</note>
    </ligand>
    <ligandPart>
        <name>Fe</name>
        <dbReference type="ChEBI" id="CHEBI:18248"/>
    </ligandPart>
</feature>
<dbReference type="GO" id="GO:0046872">
    <property type="term" value="F:metal ion binding"/>
    <property type="evidence" value="ECO:0007669"/>
    <property type="project" value="UniProtKB-KW"/>
</dbReference>
<evidence type="ECO:0000313" key="13">
    <source>
        <dbReference type="EMBL" id="GFF16107.1"/>
    </source>
</evidence>
<evidence type="ECO:0000256" key="7">
    <source>
        <dbReference type="ARBA" id="ARBA00022989"/>
    </source>
</evidence>
<comment type="similarity">
    <text evidence="2 12">Belongs to the CybS family.</text>
</comment>
<comment type="subcellular location">
    <subcellularLocation>
        <location evidence="1 12">Mitochondrion inner membrane</location>
        <topology evidence="1 12">Multi-pass membrane protein</topology>
    </subcellularLocation>
</comment>
<dbReference type="GO" id="GO:0006121">
    <property type="term" value="P:mitochondrial electron transport, succinate to ubiquinone"/>
    <property type="evidence" value="ECO:0007669"/>
    <property type="project" value="TreeGrafter"/>
</dbReference>
<dbReference type="OrthoDB" id="18577at2759"/>
<keyword evidence="5 12" id="KW-0999">Mitochondrion inner membrane</keyword>
<name>A0A5M3Z0R9_ASPTE</name>
<dbReference type="GO" id="GO:0048039">
    <property type="term" value="F:ubiquinone binding"/>
    <property type="evidence" value="ECO:0007669"/>
    <property type="project" value="TreeGrafter"/>
</dbReference>
<dbReference type="GO" id="GO:0020037">
    <property type="term" value="F:heme binding"/>
    <property type="evidence" value="ECO:0007669"/>
    <property type="project" value="TreeGrafter"/>
</dbReference>
<keyword evidence="14" id="KW-1185">Reference proteome</keyword>
<keyword evidence="8 12" id="KW-0496">Mitochondrion</keyword>
<feature type="binding site" evidence="10">
    <location>
        <position position="173"/>
    </location>
    <ligand>
        <name>a ubiquinone</name>
        <dbReference type="ChEBI" id="CHEBI:16389"/>
        <note>ligand shared with IP/SDHB</note>
    </ligand>
</feature>
<keyword evidence="4" id="KW-0812">Transmembrane</keyword>
<evidence type="ECO:0000256" key="9">
    <source>
        <dbReference type="ARBA" id="ARBA00023136"/>
    </source>
</evidence>